<evidence type="ECO:0000313" key="1">
    <source>
        <dbReference type="EMBL" id="ONK73329.1"/>
    </source>
</evidence>
<dbReference type="Proteomes" id="UP000243459">
    <property type="component" value="Chromosome 4"/>
</dbReference>
<gene>
    <name evidence="1" type="ORF">A4U43_C04F29810</name>
</gene>
<sequence length="125" mass="13921">MASNRFETVVVDFKAPESSNHEVGSMVIPTRPSTLFSSDAQTTHSRALDMVSRSNTVSNNSFQHQPYMRSLDAERAKLVSNSVGSSGHNQMEQDFVPPDLNVMVDTQQHELALPRWMKNIVAKGM</sequence>
<accession>A0A5P1F9A2</accession>
<evidence type="ECO:0000313" key="2">
    <source>
        <dbReference type="Proteomes" id="UP000243459"/>
    </source>
</evidence>
<reference evidence="2" key="1">
    <citation type="journal article" date="2017" name="Nat. Commun.">
        <title>The asparagus genome sheds light on the origin and evolution of a young Y chromosome.</title>
        <authorList>
            <person name="Harkess A."/>
            <person name="Zhou J."/>
            <person name="Xu C."/>
            <person name="Bowers J.E."/>
            <person name="Van der Hulst R."/>
            <person name="Ayyampalayam S."/>
            <person name="Mercati F."/>
            <person name="Riccardi P."/>
            <person name="McKain M.R."/>
            <person name="Kakrana A."/>
            <person name="Tang H."/>
            <person name="Ray J."/>
            <person name="Groenendijk J."/>
            <person name="Arikit S."/>
            <person name="Mathioni S.M."/>
            <person name="Nakano M."/>
            <person name="Shan H."/>
            <person name="Telgmann-Rauber A."/>
            <person name="Kanno A."/>
            <person name="Yue Z."/>
            <person name="Chen H."/>
            <person name="Li W."/>
            <person name="Chen Y."/>
            <person name="Xu X."/>
            <person name="Zhang Y."/>
            <person name="Luo S."/>
            <person name="Chen H."/>
            <person name="Gao J."/>
            <person name="Mao Z."/>
            <person name="Pires J.C."/>
            <person name="Luo M."/>
            <person name="Kudrna D."/>
            <person name="Wing R.A."/>
            <person name="Meyers B.C."/>
            <person name="Yi K."/>
            <person name="Kong H."/>
            <person name="Lavrijsen P."/>
            <person name="Sunseri F."/>
            <person name="Falavigna A."/>
            <person name="Ye Y."/>
            <person name="Leebens-Mack J.H."/>
            <person name="Chen G."/>
        </authorList>
    </citation>
    <scope>NUCLEOTIDE SEQUENCE [LARGE SCALE GENOMIC DNA]</scope>
    <source>
        <strain evidence="2">cv. DH0086</strain>
    </source>
</reference>
<keyword evidence="2" id="KW-1185">Reference proteome</keyword>
<dbReference type="Gramene" id="ONK73329">
    <property type="protein sequence ID" value="ONK73329"/>
    <property type="gene ID" value="A4U43_C04F29810"/>
</dbReference>
<protein>
    <submittedName>
        <fullName evidence="1">Uncharacterized protein</fullName>
    </submittedName>
</protein>
<proteinExistence type="predicted"/>
<dbReference type="EMBL" id="CM007384">
    <property type="protein sequence ID" value="ONK73329.1"/>
    <property type="molecule type" value="Genomic_DNA"/>
</dbReference>
<dbReference type="AlphaFoldDB" id="A0A5P1F9A2"/>
<name>A0A5P1F9A2_ASPOF</name>
<organism evidence="1 2">
    <name type="scientific">Asparagus officinalis</name>
    <name type="common">Garden asparagus</name>
    <dbReference type="NCBI Taxonomy" id="4686"/>
    <lineage>
        <taxon>Eukaryota</taxon>
        <taxon>Viridiplantae</taxon>
        <taxon>Streptophyta</taxon>
        <taxon>Embryophyta</taxon>
        <taxon>Tracheophyta</taxon>
        <taxon>Spermatophyta</taxon>
        <taxon>Magnoliopsida</taxon>
        <taxon>Liliopsida</taxon>
        <taxon>Asparagales</taxon>
        <taxon>Asparagaceae</taxon>
        <taxon>Asparagoideae</taxon>
        <taxon>Asparagus</taxon>
    </lineage>
</organism>